<dbReference type="AlphaFoldDB" id="A0A183UBH8"/>
<evidence type="ECO:0000313" key="2">
    <source>
        <dbReference type="Proteomes" id="UP000050794"/>
    </source>
</evidence>
<protein>
    <submittedName>
        <fullName evidence="3">Solute carrier family 40 protein</fullName>
    </submittedName>
</protein>
<accession>A0A183UBH8</accession>
<sequence length="125" mass="13895">MMLLTQLSLNGHLTAFSMARTRVSSPCAVFMAQSVLYSPPDVVMAGILWDLVTLLASGVLYSKYVDQSLTGLLDPSNIVGVSVTASSTQRKWPWEWSRTSFVAELRHTEDRLLPRHDVGRHCCVD</sequence>
<evidence type="ECO:0000313" key="3">
    <source>
        <dbReference type="WBParaSite" id="TCNE_0000584801-mRNA-1"/>
    </source>
</evidence>
<dbReference type="WBParaSite" id="TCNE_0000584801-mRNA-1">
    <property type="protein sequence ID" value="TCNE_0000584801-mRNA-1"/>
    <property type="gene ID" value="TCNE_0000584801"/>
</dbReference>
<gene>
    <name evidence="1" type="ORF">TCNE_LOCUS5848</name>
</gene>
<reference evidence="3" key="1">
    <citation type="submission" date="2016-06" db="UniProtKB">
        <authorList>
            <consortium name="WormBaseParasite"/>
        </authorList>
    </citation>
    <scope>IDENTIFICATION</scope>
</reference>
<reference evidence="1 2" key="2">
    <citation type="submission" date="2018-11" db="EMBL/GenBank/DDBJ databases">
        <authorList>
            <consortium name="Pathogen Informatics"/>
        </authorList>
    </citation>
    <scope>NUCLEOTIDE SEQUENCE [LARGE SCALE GENOMIC DNA]</scope>
</reference>
<proteinExistence type="predicted"/>
<dbReference type="EMBL" id="UYWY01019401">
    <property type="protein sequence ID" value="VDM37093.1"/>
    <property type="molecule type" value="Genomic_DNA"/>
</dbReference>
<organism evidence="2 3">
    <name type="scientific">Toxocara canis</name>
    <name type="common">Canine roundworm</name>
    <dbReference type="NCBI Taxonomy" id="6265"/>
    <lineage>
        <taxon>Eukaryota</taxon>
        <taxon>Metazoa</taxon>
        <taxon>Ecdysozoa</taxon>
        <taxon>Nematoda</taxon>
        <taxon>Chromadorea</taxon>
        <taxon>Rhabditida</taxon>
        <taxon>Spirurina</taxon>
        <taxon>Ascaridomorpha</taxon>
        <taxon>Ascaridoidea</taxon>
        <taxon>Toxocaridae</taxon>
        <taxon>Toxocara</taxon>
    </lineage>
</organism>
<dbReference type="Proteomes" id="UP000050794">
    <property type="component" value="Unassembled WGS sequence"/>
</dbReference>
<name>A0A183UBH8_TOXCA</name>
<keyword evidence="2" id="KW-1185">Reference proteome</keyword>
<evidence type="ECO:0000313" key="1">
    <source>
        <dbReference type="EMBL" id="VDM37093.1"/>
    </source>
</evidence>